<evidence type="ECO:0000313" key="2">
    <source>
        <dbReference type="EMBL" id="KAA1137447.1"/>
    </source>
</evidence>
<evidence type="ECO:0000256" key="1">
    <source>
        <dbReference type="SAM" id="MobiDB-lite"/>
    </source>
</evidence>
<organism evidence="2 3">
    <name type="scientific">Puccinia graminis f. sp. tritici</name>
    <dbReference type="NCBI Taxonomy" id="56615"/>
    <lineage>
        <taxon>Eukaryota</taxon>
        <taxon>Fungi</taxon>
        <taxon>Dikarya</taxon>
        <taxon>Basidiomycota</taxon>
        <taxon>Pucciniomycotina</taxon>
        <taxon>Pucciniomycetes</taxon>
        <taxon>Pucciniales</taxon>
        <taxon>Pucciniaceae</taxon>
        <taxon>Puccinia</taxon>
    </lineage>
</organism>
<evidence type="ECO:0000313" key="3">
    <source>
        <dbReference type="Proteomes" id="UP000325313"/>
    </source>
</evidence>
<protein>
    <submittedName>
        <fullName evidence="2">Uncharacterized protein</fullName>
    </submittedName>
</protein>
<dbReference type="EMBL" id="VDEP01000008">
    <property type="protein sequence ID" value="KAA1137447.1"/>
    <property type="molecule type" value="Genomic_DNA"/>
</dbReference>
<comment type="caution">
    <text evidence="2">The sequence shown here is derived from an EMBL/GenBank/DDBJ whole genome shotgun (WGS) entry which is preliminary data.</text>
</comment>
<dbReference type="Proteomes" id="UP000325313">
    <property type="component" value="Unassembled WGS sequence"/>
</dbReference>
<proteinExistence type="predicted"/>
<accession>A0A5B0SI13</accession>
<feature type="region of interest" description="Disordered" evidence="1">
    <location>
        <begin position="35"/>
        <end position="55"/>
    </location>
</feature>
<gene>
    <name evidence="2" type="ORF">PGTUg99_015548</name>
</gene>
<feature type="region of interest" description="Disordered" evidence="1">
    <location>
        <begin position="209"/>
        <end position="232"/>
    </location>
</feature>
<sequence>MHIATIRTIGNVYYYNHGEHDFPSDQALLNPLLGQKETSSGRHPRRCEGPRRTPRSLVGKDFSASNLSLLVMEGSVTASSFNTRYPRPPGAGSTIIEHLDLGGFLASKRVHRSLSIGADSPWIQLLSAPWRGYPAPLRGSDTPAVCLLSLLVYNGPPLVVWIVGSKYKSLDLCGESLRSDLVMKFSWSTVPDSRIQFCHTPGTQASYASIKTQEDSKVLKTGADTPSPPSCE</sequence>
<dbReference type="AlphaFoldDB" id="A0A5B0SI13"/>
<reference evidence="2 3" key="1">
    <citation type="submission" date="2019-05" db="EMBL/GenBank/DDBJ databases">
        <title>Emergence of the Ug99 lineage of the wheat stem rust pathogen through somatic hybridization.</title>
        <authorList>
            <person name="Li F."/>
            <person name="Upadhyaya N.M."/>
            <person name="Sperschneider J."/>
            <person name="Matny O."/>
            <person name="Nguyen-Phuc H."/>
            <person name="Mago R."/>
            <person name="Raley C."/>
            <person name="Miller M.E."/>
            <person name="Silverstein K.A.T."/>
            <person name="Henningsen E."/>
            <person name="Hirsch C.D."/>
            <person name="Visser B."/>
            <person name="Pretorius Z.A."/>
            <person name="Steffenson B.J."/>
            <person name="Schwessinger B."/>
            <person name="Dodds P.N."/>
            <person name="Figueroa M."/>
        </authorList>
    </citation>
    <scope>NUCLEOTIDE SEQUENCE [LARGE SCALE GENOMIC DNA]</scope>
    <source>
        <strain evidence="2 3">Ug99</strain>
    </source>
</reference>
<name>A0A5B0SI13_PUCGR</name>